<dbReference type="PANTHER" id="PTHR43353">
    <property type="entry name" value="SUCCINATE-SEMIALDEHYDE DEHYDROGENASE, MITOCHONDRIAL"/>
    <property type="match status" value="1"/>
</dbReference>
<feature type="domain" description="Aldehyde dehydrogenase" evidence="8">
    <location>
        <begin position="14"/>
        <end position="354"/>
    </location>
</feature>
<reference evidence="9" key="1">
    <citation type="journal article" date="2014" name="Nat. Genet.">
        <title>Genome and transcriptome of the porcine whipworm Trichuris suis.</title>
        <authorList>
            <person name="Jex A.R."/>
            <person name="Nejsum P."/>
            <person name="Schwarz E.M."/>
            <person name="Hu L."/>
            <person name="Young N.D."/>
            <person name="Hall R.S."/>
            <person name="Korhonen P.K."/>
            <person name="Liao S."/>
            <person name="Thamsborg S."/>
            <person name="Xia J."/>
            <person name="Xu P."/>
            <person name="Wang S."/>
            <person name="Scheerlinck J.P."/>
            <person name="Hofmann A."/>
            <person name="Sternberg P.W."/>
            <person name="Wang J."/>
            <person name="Gasser R.B."/>
        </authorList>
    </citation>
    <scope>NUCLEOTIDE SEQUENCE [LARGE SCALE GENOMIC DNA]</scope>
    <source>
        <strain evidence="9">DCEP-RM93F</strain>
    </source>
</reference>
<evidence type="ECO:0000259" key="8">
    <source>
        <dbReference type="Pfam" id="PF00171"/>
    </source>
</evidence>
<dbReference type="InterPro" id="IPR050740">
    <property type="entry name" value="Aldehyde_DH_Superfamily"/>
</dbReference>
<evidence type="ECO:0000256" key="4">
    <source>
        <dbReference type="ARBA" id="ARBA00023002"/>
    </source>
</evidence>
<sequence length="531" mass="57990">MSFLKEKAFINGKWVDAVTRAVFAVKNPADNHAFAHVPNCSTGDSVLAIQSASRAFENWGYGTTAKRFAFLVTFDRVQERGAFLKKWASLLLDKKEQLGQLLTREQGKPLSEAVSEIVYSASFFEWFGHEARRIYGQIIPPNQLDRQLFHFRQPAGVAAMITPWNFPSAMISRKVAAALAAGCTCVVKPAEDTPLSALALAAIAESVGLPEGVFNVIPSDRSHADAIGRTFCESKDVAVLSFTGSTDVGKLLLSSCSNTVKRVCLELGGNAPFIVFPSADLKAAVRGAMLSKFRCSGQTCVCANRFFVHRDVHNEFLEKLQSAVERELVLGNGLDKRVTQGPLINSRAVEKVNNLPVCSIWIPQFPIGYHGSPRLLYDTEYNLCSLQGSRKNYRNEDAVSKGAKIICGGKPQGNFFPPTILTDVLTTMEIVKHEIFGPVVPIIRFESEEEVMKCANDVDTGLAGYFYSRDVAQIFRVARILNVGMIGINEAIISTCEAAFGGMKESGLGREAAHVGVEEYTELKTVCLGGL</sequence>
<dbReference type="GO" id="GO:0009450">
    <property type="term" value="P:gamma-aminobutyric acid catabolic process"/>
    <property type="evidence" value="ECO:0007669"/>
    <property type="project" value="TreeGrafter"/>
</dbReference>
<evidence type="ECO:0000256" key="7">
    <source>
        <dbReference type="RuleBase" id="RU003345"/>
    </source>
</evidence>
<dbReference type="Proteomes" id="UP000030758">
    <property type="component" value="Unassembled WGS sequence"/>
</dbReference>
<dbReference type="InterPro" id="IPR016161">
    <property type="entry name" value="Ald_DH/histidinol_DH"/>
</dbReference>
<gene>
    <name evidence="9" type="ORF">M514_08417</name>
</gene>
<dbReference type="EMBL" id="KL367729">
    <property type="protein sequence ID" value="KFD59825.1"/>
    <property type="molecule type" value="Genomic_DNA"/>
</dbReference>
<dbReference type="Gene3D" id="3.40.309.10">
    <property type="entry name" value="Aldehyde Dehydrogenase, Chain A, domain 2"/>
    <property type="match status" value="1"/>
</dbReference>
<dbReference type="InterPro" id="IPR016160">
    <property type="entry name" value="Ald_DH_CS_CYS"/>
</dbReference>
<dbReference type="InterPro" id="IPR015590">
    <property type="entry name" value="Aldehyde_DH_dom"/>
</dbReference>
<evidence type="ECO:0000256" key="2">
    <source>
        <dbReference type="ARBA" id="ARBA00013051"/>
    </source>
</evidence>
<dbReference type="SUPFAM" id="SSF53720">
    <property type="entry name" value="ALDH-like"/>
    <property type="match status" value="1"/>
</dbReference>
<feature type="active site" evidence="6">
    <location>
        <position position="266"/>
    </location>
</feature>
<dbReference type="PROSITE" id="PS00687">
    <property type="entry name" value="ALDEHYDE_DEHYDR_GLU"/>
    <property type="match status" value="1"/>
</dbReference>
<keyword evidence="4 7" id="KW-0560">Oxidoreductase</keyword>
<dbReference type="FunFam" id="3.40.605.10:FF:000005">
    <property type="entry name" value="Succinate-semialdehyde dehydrogenase I"/>
    <property type="match status" value="1"/>
</dbReference>
<evidence type="ECO:0000256" key="6">
    <source>
        <dbReference type="PROSITE-ProRule" id="PRU10007"/>
    </source>
</evidence>
<dbReference type="AlphaFoldDB" id="A0A085MRH9"/>
<comment type="similarity">
    <text evidence="1 7">Belongs to the aldehyde dehydrogenase family.</text>
</comment>
<dbReference type="Gene3D" id="3.40.605.10">
    <property type="entry name" value="Aldehyde Dehydrogenase, Chain A, domain 1"/>
    <property type="match status" value="1"/>
</dbReference>
<dbReference type="InterPro" id="IPR016163">
    <property type="entry name" value="Ald_DH_C"/>
</dbReference>
<dbReference type="InterPro" id="IPR016162">
    <property type="entry name" value="Ald_DH_N"/>
</dbReference>
<evidence type="ECO:0000256" key="1">
    <source>
        <dbReference type="ARBA" id="ARBA00009986"/>
    </source>
</evidence>
<evidence type="ECO:0000313" key="9">
    <source>
        <dbReference type="EMBL" id="KFD59825.1"/>
    </source>
</evidence>
<accession>A0A085MRH9</accession>
<dbReference type="GO" id="GO:0004777">
    <property type="term" value="F:succinate-semialdehyde dehydrogenase (NAD+) activity"/>
    <property type="evidence" value="ECO:0007669"/>
    <property type="project" value="UniProtKB-EC"/>
</dbReference>
<dbReference type="Pfam" id="PF00171">
    <property type="entry name" value="Aldedh"/>
    <property type="match status" value="2"/>
</dbReference>
<dbReference type="PROSITE" id="PS00070">
    <property type="entry name" value="ALDEHYDE_DEHYDR_CYS"/>
    <property type="match status" value="1"/>
</dbReference>
<dbReference type="CDD" id="cd07103">
    <property type="entry name" value="ALDH_F5_SSADH_GabD"/>
    <property type="match status" value="1"/>
</dbReference>
<evidence type="ECO:0000256" key="5">
    <source>
        <dbReference type="ARBA" id="ARBA00030806"/>
    </source>
</evidence>
<dbReference type="PANTHER" id="PTHR43353:SF5">
    <property type="entry name" value="SUCCINATE-SEMIALDEHYDE DEHYDROGENASE, MITOCHONDRIAL"/>
    <property type="match status" value="1"/>
</dbReference>
<feature type="domain" description="Aldehyde dehydrogenase" evidence="8">
    <location>
        <begin position="396"/>
        <end position="526"/>
    </location>
</feature>
<dbReference type="InterPro" id="IPR029510">
    <property type="entry name" value="Ald_DH_CS_GLU"/>
</dbReference>
<organism evidence="9">
    <name type="scientific">Trichuris suis</name>
    <name type="common">pig whipworm</name>
    <dbReference type="NCBI Taxonomy" id="68888"/>
    <lineage>
        <taxon>Eukaryota</taxon>
        <taxon>Metazoa</taxon>
        <taxon>Ecdysozoa</taxon>
        <taxon>Nematoda</taxon>
        <taxon>Enoplea</taxon>
        <taxon>Dorylaimia</taxon>
        <taxon>Trichinellida</taxon>
        <taxon>Trichuridae</taxon>
        <taxon>Trichuris</taxon>
    </lineage>
</organism>
<evidence type="ECO:0000256" key="3">
    <source>
        <dbReference type="ARBA" id="ARBA00019842"/>
    </source>
</evidence>
<name>A0A085MRH9_9BILA</name>
<dbReference type="EC" id="1.2.1.24" evidence="2"/>
<proteinExistence type="inferred from homology"/>
<dbReference type="GO" id="GO:0005739">
    <property type="term" value="C:mitochondrion"/>
    <property type="evidence" value="ECO:0007669"/>
    <property type="project" value="TreeGrafter"/>
</dbReference>
<protein>
    <recommendedName>
        <fullName evidence="3">Succinate-semialdehyde dehydrogenase, mitochondrial</fullName>
        <ecNumber evidence="2">1.2.1.24</ecNumber>
    </recommendedName>
    <alternativeName>
        <fullName evidence="5">NAD(+)-dependent succinic semialdehyde dehydrogenase</fullName>
    </alternativeName>
</protein>